<dbReference type="AlphaFoldDB" id="A0A1K2HA38"/>
<accession>A0A1K2HA38</accession>
<dbReference type="EMBL" id="FPKR01000003">
    <property type="protein sequence ID" value="SFZ73493.1"/>
    <property type="molecule type" value="Genomic_DNA"/>
</dbReference>
<protein>
    <submittedName>
        <fullName evidence="2">Branched-chain amino acid transport protein</fullName>
    </submittedName>
</protein>
<feature type="transmembrane region" description="Helical" evidence="1">
    <location>
        <begin position="39"/>
        <end position="59"/>
    </location>
</feature>
<dbReference type="Proteomes" id="UP000186513">
    <property type="component" value="Unassembled WGS sequence"/>
</dbReference>
<dbReference type="STRING" id="1121279.SAMN02745887_00855"/>
<gene>
    <name evidence="2" type="ORF">SAMN02745887_00855</name>
</gene>
<evidence type="ECO:0000313" key="3">
    <source>
        <dbReference type="Proteomes" id="UP000186513"/>
    </source>
</evidence>
<feature type="transmembrane region" description="Helical" evidence="1">
    <location>
        <begin position="6"/>
        <end position="27"/>
    </location>
</feature>
<dbReference type="Pfam" id="PF05437">
    <property type="entry name" value="AzlD"/>
    <property type="match status" value="1"/>
</dbReference>
<keyword evidence="1" id="KW-0812">Transmembrane</keyword>
<name>A0A1K2HA38_9NEIS</name>
<proteinExistence type="predicted"/>
<evidence type="ECO:0000256" key="1">
    <source>
        <dbReference type="SAM" id="Phobius"/>
    </source>
</evidence>
<dbReference type="OrthoDB" id="8942869at2"/>
<feature type="transmembrane region" description="Helical" evidence="1">
    <location>
        <begin position="71"/>
        <end position="103"/>
    </location>
</feature>
<dbReference type="InterPro" id="IPR008407">
    <property type="entry name" value="Brnchd-chn_aa_trnsp_AzlD"/>
</dbReference>
<keyword evidence="1" id="KW-1133">Transmembrane helix</keyword>
<organism evidence="2 3">
    <name type="scientific">Chitinimonas taiwanensis DSM 18899</name>
    <dbReference type="NCBI Taxonomy" id="1121279"/>
    <lineage>
        <taxon>Bacteria</taxon>
        <taxon>Pseudomonadati</taxon>
        <taxon>Pseudomonadota</taxon>
        <taxon>Betaproteobacteria</taxon>
        <taxon>Neisseriales</taxon>
        <taxon>Chitinibacteraceae</taxon>
        <taxon>Chitinimonas</taxon>
    </lineage>
</organism>
<evidence type="ECO:0000313" key="2">
    <source>
        <dbReference type="EMBL" id="SFZ73493.1"/>
    </source>
</evidence>
<sequence length="108" mass="12158">MPHDEILLIAGMTLVTFGIRYAFYALGDKVNFPPLVKRALRYVPVAVLTAITVPMVLLPDGQHWQLDWRNAWLLGALVSGLIAWRFQHLLAAIGGGMAVFFLWRWLLG</sequence>
<keyword evidence="3" id="KW-1185">Reference proteome</keyword>
<dbReference type="RefSeq" id="WP_072427401.1">
    <property type="nucleotide sequence ID" value="NZ_FPKR01000003.1"/>
</dbReference>
<keyword evidence="1" id="KW-0472">Membrane</keyword>
<reference evidence="2 3" key="1">
    <citation type="submission" date="2016-11" db="EMBL/GenBank/DDBJ databases">
        <authorList>
            <person name="Jaros S."/>
            <person name="Januszkiewicz K."/>
            <person name="Wedrychowicz H."/>
        </authorList>
    </citation>
    <scope>NUCLEOTIDE SEQUENCE [LARGE SCALE GENOMIC DNA]</scope>
    <source>
        <strain evidence="2 3">DSM 18899</strain>
    </source>
</reference>